<dbReference type="AlphaFoldDB" id="A0A4Z0ZBY7"/>
<dbReference type="GO" id="GO:0051213">
    <property type="term" value="F:dioxygenase activity"/>
    <property type="evidence" value="ECO:0007669"/>
    <property type="project" value="UniProtKB-KW"/>
</dbReference>
<dbReference type="InterPro" id="IPR050411">
    <property type="entry name" value="AlphaKG_dependent_hydroxylases"/>
</dbReference>
<dbReference type="EMBL" id="SKBN01000019">
    <property type="protein sequence ID" value="TGJ87026.1"/>
    <property type="molecule type" value="Genomic_DNA"/>
</dbReference>
<keyword evidence="4" id="KW-0223">Dioxygenase</keyword>
<evidence type="ECO:0000256" key="3">
    <source>
        <dbReference type="ARBA" id="ARBA00022723"/>
    </source>
</evidence>
<dbReference type="Gene3D" id="3.30.2020.30">
    <property type="match status" value="1"/>
</dbReference>
<evidence type="ECO:0000256" key="1">
    <source>
        <dbReference type="ARBA" id="ARBA00001954"/>
    </source>
</evidence>
<name>A0A4Z0ZBY7_9PEZI</name>
<evidence type="ECO:0000256" key="5">
    <source>
        <dbReference type="ARBA" id="ARBA00023002"/>
    </source>
</evidence>
<dbReference type="STRING" id="37992.A0A4Z0ZBY7"/>
<proteinExistence type="inferred from homology"/>
<organism evidence="8 9">
    <name type="scientific">Xylaria hypoxylon</name>
    <dbReference type="NCBI Taxonomy" id="37992"/>
    <lineage>
        <taxon>Eukaryota</taxon>
        <taxon>Fungi</taxon>
        <taxon>Dikarya</taxon>
        <taxon>Ascomycota</taxon>
        <taxon>Pezizomycotina</taxon>
        <taxon>Sordariomycetes</taxon>
        <taxon>Xylariomycetidae</taxon>
        <taxon>Xylariales</taxon>
        <taxon>Xylariaceae</taxon>
        <taxon>Xylaria</taxon>
    </lineage>
</organism>
<dbReference type="InterPro" id="IPR003819">
    <property type="entry name" value="TauD/TfdA-like"/>
</dbReference>
<keyword evidence="5" id="KW-0560">Oxidoreductase</keyword>
<dbReference type="InterPro" id="IPR038492">
    <property type="entry name" value="GBBH-like_N_sf"/>
</dbReference>
<evidence type="ECO:0000313" key="9">
    <source>
        <dbReference type="Proteomes" id="UP000297716"/>
    </source>
</evidence>
<dbReference type="Gene3D" id="3.60.130.10">
    <property type="entry name" value="Clavaminate synthase-like"/>
    <property type="match status" value="1"/>
</dbReference>
<dbReference type="Pfam" id="PF02668">
    <property type="entry name" value="TauD"/>
    <property type="match status" value="1"/>
</dbReference>
<evidence type="ECO:0000259" key="7">
    <source>
        <dbReference type="Pfam" id="PF02668"/>
    </source>
</evidence>
<protein>
    <recommendedName>
        <fullName evidence="7">TauD/TfdA-like domain-containing protein</fullName>
    </recommendedName>
</protein>
<dbReference type="OrthoDB" id="406634at2759"/>
<comment type="cofactor">
    <cofactor evidence="1">
        <name>Fe(2+)</name>
        <dbReference type="ChEBI" id="CHEBI:29033"/>
    </cofactor>
</comment>
<feature type="domain" description="TauD/TfdA-like" evidence="7">
    <location>
        <begin position="221"/>
        <end position="441"/>
    </location>
</feature>
<dbReference type="GO" id="GO:0005739">
    <property type="term" value="C:mitochondrion"/>
    <property type="evidence" value="ECO:0007669"/>
    <property type="project" value="TreeGrafter"/>
</dbReference>
<dbReference type="PANTHER" id="PTHR10696">
    <property type="entry name" value="GAMMA-BUTYROBETAINE HYDROXYLASE-RELATED"/>
    <property type="match status" value="1"/>
</dbReference>
<dbReference type="PANTHER" id="PTHR10696:SF25">
    <property type="entry name" value="OXIDOREDUCTASE AIM17-RELATED"/>
    <property type="match status" value="1"/>
</dbReference>
<keyword evidence="3" id="KW-0479">Metal-binding</keyword>
<sequence length="466" mass="53655">MSTPTVWGRLLRLVPRNTYKAPKHGLQRQGLYFTSRQLSLSNQQLSTPSTSSDVDNETIESSSVVRKIKSSDAVTKHEIHQHFWKTKLGDPRSPISYHPNPAAEPFLTDRTWLRDACTCERCVDASSGQKLYASTDIPTTLAISDIEVTNDGDLQVSFENDFLTGGTHVSTYPREIWSRPSRYHTETVPKWEPWNRERMTKLSPYYSYQSFMTDGPEYLQAMSALSLYGLVFLRDVPSSEEIVKDIAAKIGVIQDTFYGTTWDVKSKPNAENVAYTDSYLGLHQDLLYMRNVPRIQILHCLENTCEGGESIFSDSYRATHQLWRLSPDIAKSLTKRQLIYHYNKGGHSYWQSRAVLSGRNVYWSPPFQHPLQPDEMTEEGMHKFRQWCKAARNLKALFESWDSIYMYKMRPGECVIFDNIRVLHGRRAFNSSGERWLKGAYVENDSYKSLVRSLPKLTRPTESLDV</sequence>
<keyword evidence="6" id="KW-0408">Iron</keyword>
<accession>A0A4Z0ZBY7</accession>
<evidence type="ECO:0000313" key="8">
    <source>
        <dbReference type="EMBL" id="TGJ87026.1"/>
    </source>
</evidence>
<reference evidence="8 9" key="1">
    <citation type="submission" date="2019-03" db="EMBL/GenBank/DDBJ databases">
        <title>Draft genome sequence of Xylaria hypoxylon DSM 108379, a ubiquitous saprotrophic-parasitic fungi on hardwood.</title>
        <authorList>
            <person name="Buettner E."/>
            <person name="Leonhardt S."/>
            <person name="Gebauer A.M."/>
            <person name="Liers C."/>
            <person name="Hofrichter M."/>
            <person name="Kellner H."/>
        </authorList>
    </citation>
    <scope>NUCLEOTIDE SEQUENCE [LARGE SCALE GENOMIC DNA]</scope>
    <source>
        <strain evidence="8 9">DSM 108379</strain>
    </source>
</reference>
<dbReference type="InterPro" id="IPR042098">
    <property type="entry name" value="TauD-like_sf"/>
</dbReference>
<gene>
    <name evidence="8" type="ORF">E0Z10_g1722</name>
</gene>
<keyword evidence="9" id="KW-1185">Reference proteome</keyword>
<dbReference type="SUPFAM" id="SSF51197">
    <property type="entry name" value="Clavaminate synthase-like"/>
    <property type="match status" value="1"/>
</dbReference>
<dbReference type="GO" id="GO:0046872">
    <property type="term" value="F:metal ion binding"/>
    <property type="evidence" value="ECO:0007669"/>
    <property type="project" value="UniProtKB-KW"/>
</dbReference>
<comment type="caution">
    <text evidence="8">The sequence shown here is derived from an EMBL/GenBank/DDBJ whole genome shotgun (WGS) entry which is preliminary data.</text>
</comment>
<evidence type="ECO:0000256" key="6">
    <source>
        <dbReference type="ARBA" id="ARBA00023004"/>
    </source>
</evidence>
<evidence type="ECO:0000256" key="4">
    <source>
        <dbReference type="ARBA" id="ARBA00022964"/>
    </source>
</evidence>
<comment type="similarity">
    <text evidence="2">Belongs to the gamma-BBH/TMLD family.</text>
</comment>
<dbReference type="GO" id="GO:0045329">
    <property type="term" value="P:carnitine biosynthetic process"/>
    <property type="evidence" value="ECO:0007669"/>
    <property type="project" value="TreeGrafter"/>
</dbReference>
<evidence type="ECO:0000256" key="2">
    <source>
        <dbReference type="ARBA" id="ARBA00008654"/>
    </source>
</evidence>
<dbReference type="Proteomes" id="UP000297716">
    <property type="component" value="Unassembled WGS sequence"/>
</dbReference>